<evidence type="ECO:0000256" key="1">
    <source>
        <dbReference type="ARBA" id="ARBA00022603"/>
    </source>
</evidence>
<comment type="caution">
    <text evidence="8">The sequence shown here is derived from an EMBL/GenBank/DDBJ whole genome shotgun (WGS) entry which is preliminary data.</text>
</comment>
<proteinExistence type="inferred from homology"/>
<evidence type="ECO:0000313" key="9">
    <source>
        <dbReference type="Proteomes" id="UP000435041"/>
    </source>
</evidence>
<dbReference type="InterPro" id="IPR031303">
    <property type="entry name" value="C5_meth_CS"/>
</dbReference>
<dbReference type="Gene3D" id="3.40.50.150">
    <property type="entry name" value="Vaccinia Virus protein VP39"/>
    <property type="match status" value="1"/>
</dbReference>
<evidence type="ECO:0000256" key="4">
    <source>
        <dbReference type="ARBA" id="ARBA00022747"/>
    </source>
</evidence>
<organism evidence="8 9">
    <name type="scientific">Microcystis aeruginosa NIES-3804</name>
    <dbReference type="NCBI Taxonomy" id="2517783"/>
    <lineage>
        <taxon>Bacteria</taxon>
        <taxon>Bacillati</taxon>
        <taxon>Cyanobacteriota</taxon>
        <taxon>Cyanophyceae</taxon>
        <taxon>Oscillatoriophycideae</taxon>
        <taxon>Chroococcales</taxon>
        <taxon>Microcystaceae</taxon>
        <taxon>Microcystis</taxon>
    </lineage>
</organism>
<gene>
    <name evidence="8" type="ORF">NIES3804_34960</name>
</gene>
<dbReference type="EC" id="2.1.1.37" evidence="7"/>
<dbReference type="PANTHER" id="PTHR46098">
    <property type="entry name" value="TRNA (CYTOSINE(38)-C(5))-METHYLTRANSFERASE"/>
    <property type="match status" value="1"/>
</dbReference>
<evidence type="ECO:0000256" key="5">
    <source>
        <dbReference type="PROSITE-ProRule" id="PRU01016"/>
    </source>
</evidence>
<dbReference type="PROSITE" id="PS00095">
    <property type="entry name" value="C5_MTASE_2"/>
    <property type="match status" value="1"/>
</dbReference>
<dbReference type="InterPro" id="IPR001525">
    <property type="entry name" value="C5_MeTfrase"/>
</dbReference>
<keyword evidence="1 5" id="KW-0489">Methyltransferase</keyword>
<comment type="similarity">
    <text evidence="5 6">Belongs to the class I-like SAM-binding methyltransferase superfamily. C5-methyltransferase family.</text>
</comment>
<dbReference type="PROSITE" id="PS00094">
    <property type="entry name" value="C5_MTASE_1"/>
    <property type="match status" value="1"/>
</dbReference>
<dbReference type="Proteomes" id="UP000435041">
    <property type="component" value="Unassembled WGS sequence"/>
</dbReference>
<dbReference type="AlphaFoldDB" id="A0A6H9GPG1"/>
<dbReference type="PRINTS" id="PR00105">
    <property type="entry name" value="C5METTRFRASE"/>
</dbReference>
<dbReference type="InterPro" id="IPR050750">
    <property type="entry name" value="C5-MTase"/>
</dbReference>
<dbReference type="Pfam" id="PF00145">
    <property type="entry name" value="DNA_methylase"/>
    <property type="match status" value="1"/>
</dbReference>
<feature type="active site" evidence="5">
    <location>
        <position position="106"/>
    </location>
</feature>
<dbReference type="PANTHER" id="PTHR46098:SF1">
    <property type="entry name" value="TRNA (CYTOSINE(38)-C(5))-METHYLTRANSFERASE"/>
    <property type="match status" value="1"/>
</dbReference>
<protein>
    <recommendedName>
        <fullName evidence="7">Cytosine-specific methyltransferase</fullName>
        <ecNumber evidence="7">2.1.1.37</ecNumber>
    </recommendedName>
</protein>
<evidence type="ECO:0000256" key="2">
    <source>
        <dbReference type="ARBA" id="ARBA00022679"/>
    </source>
</evidence>
<dbReference type="SUPFAM" id="SSF53335">
    <property type="entry name" value="S-adenosyl-L-methionine-dependent methyltransferases"/>
    <property type="match status" value="1"/>
</dbReference>
<evidence type="ECO:0000256" key="6">
    <source>
        <dbReference type="RuleBase" id="RU000416"/>
    </source>
</evidence>
<name>A0A6H9GPG1_MICAE</name>
<dbReference type="Gene3D" id="3.90.120.10">
    <property type="entry name" value="DNA Methylase, subunit A, domain 2"/>
    <property type="match status" value="1"/>
</dbReference>
<dbReference type="EMBL" id="BJCI01000073">
    <property type="protein sequence ID" value="GCL51909.1"/>
    <property type="molecule type" value="Genomic_DNA"/>
</dbReference>
<evidence type="ECO:0000256" key="3">
    <source>
        <dbReference type="ARBA" id="ARBA00022691"/>
    </source>
</evidence>
<keyword evidence="3 5" id="KW-0949">S-adenosyl-L-methionine</keyword>
<dbReference type="CDD" id="cd00315">
    <property type="entry name" value="Cyt_C5_DNA_methylase"/>
    <property type="match status" value="1"/>
</dbReference>
<dbReference type="GO" id="GO:0009307">
    <property type="term" value="P:DNA restriction-modification system"/>
    <property type="evidence" value="ECO:0007669"/>
    <property type="project" value="UniProtKB-KW"/>
</dbReference>
<dbReference type="RefSeq" id="WP_159294463.1">
    <property type="nucleotide sequence ID" value="NZ_BJCI01000073.1"/>
</dbReference>
<dbReference type="PROSITE" id="PS51679">
    <property type="entry name" value="SAM_MT_C5"/>
    <property type="match status" value="1"/>
</dbReference>
<reference evidence="8 9" key="1">
    <citation type="submission" date="2019-02" db="EMBL/GenBank/DDBJ databases">
        <title>Draft genome sequence of Arthrospira platensis NIES-3804.</title>
        <authorList>
            <person name="Yamaguchi H."/>
            <person name="Suzuki S."/>
            <person name="Kawachi M."/>
        </authorList>
    </citation>
    <scope>NUCLEOTIDE SEQUENCE [LARGE SCALE GENOMIC DNA]</scope>
    <source>
        <strain evidence="8 9">NIES-3804</strain>
    </source>
</reference>
<dbReference type="GO" id="GO:0032259">
    <property type="term" value="P:methylation"/>
    <property type="evidence" value="ECO:0007669"/>
    <property type="project" value="UniProtKB-KW"/>
</dbReference>
<dbReference type="GO" id="GO:0003886">
    <property type="term" value="F:DNA (cytosine-5-)-methyltransferase activity"/>
    <property type="evidence" value="ECO:0007669"/>
    <property type="project" value="UniProtKB-EC"/>
</dbReference>
<dbReference type="InterPro" id="IPR029063">
    <property type="entry name" value="SAM-dependent_MTases_sf"/>
</dbReference>
<dbReference type="InterPro" id="IPR018117">
    <property type="entry name" value="C5_DNA_meth_AS"/>
</dbReference>
<keyword evidence="2 5" id="KW-0808">Transferase</keyword>
<evidence type="ECO:0000313" key="8">
    <source>
        <dbReference type="EMBL" id="GCL51909.1"/>
    </source>
</evidence>
<sequence length="464" mass="53057">MVKRNYLPLKTTVKVSTQTQLPLHLVITHPQYRFIDLFAGIGGFRIALEKLGGRCLGYSEIDKQAIQVYQQNFISYLNSDEIAFGDVSKISNLPDNLDLIVGGVPCQPWSVAGCLRGFEDPRGKLWFDVIKLVQKSQPKSFIFENVSGLASPRNRENLELIIDELTGCGYQVYWQLLNAYDFGLPQNRERVFIVGIRKDIDNYERFKFPLPLGIHPKVLDILEDIKNIQPVKKVKLSADTLFNGFVPPSRTRFQKEDELNDFFIFSDLRNGHTTIHSWDIIKTTERQKSICLALLKLRRSKKYGEKDGHPVAFSTFLEIIPDLKIEELNQLVSLGICWQTQEGKYEFINSKNMTGINGIYRIILPTADIIPTLTATGAKDYIATISITATHPQEYKQLFLKKIYKPKKFREITPQDARKLQGFPDNFIYHPQSAIAKKQFGNSVPITVVEAVARNLLEIIRPDY</sequence>
<accession>A0A6H9GPG1</accession>
<dbReference type="NCBIfam" id="TIGR00675">
    <property type="entry name" value="dcm"/>
    <property type="match status" value="1"/>
</dbReference>
<evidence type="ECO:0000256" key="7">
    <source>
        <dbReference type="RuleBase" id="RU000417"/>
    </source>
</evidence>
<comment type="catalytic activity">
    <reaction evidence="7">
        <text>a 2'-deoxycytidine in DNA + S-adenosyl-L-methionine = a 5-methyl-2'-deoxycytidine in DNA + S-adenosyl-L-homocysteine + H(+)</text>
        <dbReference type="Rhea" id="RHEA:13681"/>
        <dbReference type="Rhea" id="RHEA-COMP:11369"/>
        <dbReference type="Rhea" id="RHEA-COMP:11370"/>
        <dbReference type="ChEBI" id="CHEBI:15378"/>
        <dbReference type="ChEBI" id="CHEBI:57856"/>
        <dbReference type="ChEBI" id="CHEBI:59789"/>
        <dbReference type="ChEBI" id="CHEBI:85452"/>
        <dbReference type="ChEBI" id="CHEBI:85454"/>
        <dbReference type="EC" id="2.1.1.37"/>
    </reaction>
</comment>
<keyword evidence="4" id="KW-0680">Restriction system</keyword>